<organism evidence="2 3">
    <name type="scientific">Setaria viridis</name>
    <name type="common">Green bristlegrass</name>
    <name type="synonym">Setaria italica subsp. viridis</name>
    <dbReference type="NCBI Taxonomy" id="4556"/>
    <lineage>
        <taxon>Eukaryota</taxon>
        <taxon>Viridiplantae</taxon>
        <taxon>Streptophyta</taxon>
        <taxon>Embryophyta</taxon>
        <taxon>Tracheophyta</taxon>
        <taxon>Spermatophyta</taxon>
        <taxon>Magnoliopsida</taxon>
        <taxon>Liliopsida</taxon>
        <taxon>Poales</taxon>
        <taxon>Poaceae</taxon>
        <taxon>PACMAD clade</taxon>
        <taxon>Panicoideae</taxon>
        <taxon>Panicodae</taxon>
        <taxon>Paniceae</taxon>
        <taxon>Cenchrinae</taxon>
        <taxon>Setaria</taxon>
    </lineage>
</organism>
<reference evidence="2" key="1">
    <citation type="submission" date="2019-03" db="EMBL/GenBank/DDBJ databases">
        <title>WGS assembly of Setaria viridis.</title>
        <authorList>
            <person name="Huang P."/>
            <person name="Jenkins J."/>
            <person name="Grimwood J."/>
            <person name="Barry K."/>
            <person name="Healey A."/>
            <person name="Mamidi S."/>
            <person name="Sreedasyam A."/>
            <person name="Shu S."/>
            <person name="Feldman M."/>
            <person name="Wu J."/>
            <person name="Yu Y."/>
            <person name="Chen C."/>
            <person name="Johnson J."/>
            <person name="Rokhsar D."/>
            <person name="Baxter I."/>
            <person name="Schmutz J."/>
            <person name="Brutnell T."/>
            <person name="Kellogg E."/>
        </authorList>
    </citation>
    <scope>NUCLEOTIDE SEQUENCE [LARGE SCALE GENOMIC DNA]</scope>
</reference>
<name>A0A4U6WDP1_SETVI</name>
<gene>
    <name evidence="2" type="ORF">SEVIR_1G278250v2</name>
</gene>
<evidence type="ECO:0008006" key="4">
    <source>
        <dbReference type="Google" id="ProtNLM"/>
    </source>
</evidence>
<dbReference type="AlphaFoldDB" id="A0A4U6WDP1"/>
<dbReference type="EMBL" id="CM016552">
    <property type="protein sequence ID" value="TKW40910.1"/>
    <property type="molecule type" value="Genomic_DNA"/>
</dbReference>
<evidence type="ECO:0000313" key="2">
    <source>
        <dbReference type="EMBL" id="TKW40910.1"/>
    </source>
</evidence>
<accession>A0A4U6WDP1</accession>
<protein>
    <recommendedName>
        <fullName evidence="4">Secreted protein</fullName>
    </recommendedName>
</protein>
<feature type="signal peptide" evidence="1">
    <location>
        <begin position="1"/>
        <end position="22"/>
    </location>
</feature>
<proteinExistence type="predicted"/>
<dbReference type="Proteomes" id="UP000298652">
    <property type="component" value="Chromosome 1"/>
</dbReference>
<sequence>MLQLWVSLGCCFGLQVIDPCGAVLGFSDASASLSIFALEFPSIQTGGSSSSFAFSLCPLQQLLALCYFLRDSFFSCSEQQQGLSFALSFSQSSSSVASVV</sequence>
<feature type="chain" id="PRO_5020810717" description="Secreted protein" evidence="1">
    <location>
        <begin position="23"/>
        <end position="100"/>
    </location>
</feature>
<keyword evidence="3" id="KW-1185">Reference proteome</keyword>
<keyword evidence="1" id="KW-0732">Signal</keyword>
<dbReference type="Gramene" id="TKW40910">
    <property type="protein sequence ID" value="TKW40910"/>
    <property type="gene ID" value="SEVIR_1G278250v2"/>
</dbReference>
<evidence type="ECO:0000313" key="3">
    <source>
        <dbReference type="Proteomes" id="UP000298652"/>
    </source>
</evidence>
<evidence type="ECO:0000256" key="1">
    <source>
        <dbReference type="SAM" id="SignalP"/>
    </source>
</evidence>